<evidence type="ECO:0000313" key="4">
    <source>
        <dbReference type="Proteomes" id="UP000325902"/>
    </source>
</evidence>
<accession>A0A5N5DEU7</accession>
<dbReference type="Pfam" id="PF00498">
    <property type="entry name" value="FHA"/>
    <property type="match status" value="1"/>
</dbReference>
<protein>
    <submittedName>
        <fullName evidence="3">Smad nuclear-interacting protein 1</fullName>
    </submittedName>
</protein>
<dbReference type="InterPro" id="IPR008984">
    <property type="entry name" value="SMAD_FHA_dom_sf"/>
</dbReference>
<proteinExistence type="predicted"/>
<evidence type="ECO:0000313" key="3">
    <source>
        <dbReference type="EMBL" id="KAB2576265.1"/>
    </source>
</evidence>
<keyword evidence="4" id="KW-1185">Reference proteome</keyword>
<feature type="region of interest" description="Disordered" evidence="1">
    <location>
        <begin position="1"/>
        <end position="218"/>
    </location>
</feature>
<dbReference type="EMBL" id="VCHE01000025">
    <property type="protein sequence ID" value="KAB2576265.1"/>
    <property type="molecule type" value="Genomic_DNA"/>
</dbReference>
<evidence type="ECO:0000256" key="1">
    <source>
        <dbReference type="SAM" id="MobiDB-lite"/>
    </source>
</evidence>
<reference evidence="3 4" key="1">
    <citation type="journal article" date="2019" name="Sci. Rep.">
        <title>A multi-omics analysis of the grapevine pathogen Lasiodiplodia theobromae reveals that temperature affects the expression of virulence- and pathogenicity-related genes.</title>
        <authorList>
            <person name="Felix C."/>
            <person name="Meneses R."/>
            <person name="Goncalves M.F.M."/>
            <person name="Tilleman L."/>
            <person name="Duarte A.S."/>
            <person name="Jorrin-Novo J.V."/>
            <person name="Van de Peer Y."/>
            <person name="Deforce D."/>
            <person name="Van Nieuwerburgh F."/>
            <person name="Esteves A.C."/>
            <person name="Alves A."/>
        </authorList>
    </citation>
    <scope>NUCLEOTIDE SEQUENCE [LARGE SCALE GENOMIC DNA]</scope>
    <source>
        <strain evidence="3 4">LA-SOL3</strain>
    </source>
</reference>
<dbReference type="Gene3D" id="2.60.200.20">
    <property type="match status" value="1"/>
</dbReference>
<dbReference type="PANTHER" id="PTHR23308">
    <property type="entry name" value="NUCLEAR INHIBITOR OF PROTEIN PHOSPHATASE-1"/>
    <property type="match status" value="1"/>
</dbReference>
<dbReference type="AlphaFoldDB" id="A0A5N5DEU7"/>
<gene>
    <name evidence="3" type="primary">SNIP1</name>
    <name evidence="3" type="ORF">DBV05_g5116</name>
</gene>
<feature type="compositionally biased region" description="Basic residues" evidence="1">
    <location>
        <begin position="76"/>
        <end position="103"/>
    </location>
</feature>
<comment type="caution">
    <text evidence="3">The sequence shown here is derived from an EMBL/GenBank/DDBJ whole genome shotgun (WGS) entry which is preliminary data.</text>
</comment>
<dbReference type="SUPFAM" id="SSF49879">
    <property type="entry name" value="SMAD/FHA domain"/>
    <property type="match status" value="1"/>
</dbReference>
<dbReference type="InterPro" id="IPR000253">
    <property type="entry name" value="FHA_dom"/>
</dbReference>
<dbReference type="PROSITE" id="PS50006">
    <property type="entry name" value="FHA_DOMAIN"/>
    <property type="match status" value="1"/>
</dbReference>
<dbReference type="OrthoDB" id="444265at2759"/>
<sequence>MPADSVSPPPRARRHSLSDDDDNSRRNDGARDRHRRKRSPDDDDGKHRRSRRPRDDNDDSAARSDDDDDSGERAARQRRRDRSREGRRRSKSRSRSKHRHRSRSKDAARDRYERKRRYDDRSSSHHHHRSERRKDRDGSPRHSRRSRHARHDHRSRSRSPKRRRPSTSASPPRKRSAKPLPSQEAAYRGSGDGSGEAAGEPVVEKQKPNFKQTGLLAREANTVAGTDIVLKYNEPPDARKPPARDDWRLFVFKGQDCLQTVELGSRSCWLVGREAAVADLLVEHPSTSKQHAVLQFRHTTRVNEYGDKDARVRPYLIDLESSNGTILNGKQIEATRFVEVMDKDVVKFGLSEREYVLMLAKA</sequence>
<feature type="compositionally biased region" description="Basic residues" evidence="1">
    <location>
        <begin position="141"/>
        <end position="165"/>
    </location>
</feature>
<feature type="compositionally biased region" description="Basic and acidic residues" evidence="1">
    <location>
        <begin position="104"/>
        <end position="123"/>
    </location>
</feature>
<evidence type="ECO:0000259" key="2">
    <source>
        <dbReference type="PROSITE" id="PS50006"/>
    </source>
</evidence>
<name>A0A5N5DEU7_9PEZI</name>
<dbReference type="InterPro" id="IPR050923">
    <property type="entry name" value="Cell_Proc_Reg/RNA_Proc"/>
</dbReference>
<organism evidence="3 4">
    <name type="scientific">Lasiodiplodia theobromae</name>
    <dbReference type="NCBI Taxonomy" id="45133"/>
    <lineage>
        <taxon>Eukaryota</taxon>
        <taxon>Fungi</taxon>
        <taxon>Dikarya</taxon>
        <taxon>Ascomycota</taxon>
        <taxon>Pezizomycotina</taxon>
        <taxon>Dothideomycetes</taxon>
        <taxon>Dothideomycetes incertae sedis</taxon>
        <taxon>Botryosphaeriales</taxon>
        <taxon>Botryosphaeriaceae</taxon>
        <taxon>Lasiodiplodia</taxon>
    </lineage>
</organism>
<dbReference type="Proteomes" id="UP000325902">
    <property type="component" value="Unassembled WGS sequence"/>
</dbReference>
<feature type="domain" description="FHA" evidence="2">
    <location>
        <begin position="269"/>
        <end position="332"/>
    </location>
</feature>
<dbReference type="SMART" id="SM00240">
    <property type="entry name" value="FHA"/>
    <property type="match status" value="1"/>
</dbReference>